<dbReference type="GO" id="GO:0005856">
    <property type="term" value="C:cytoskeleton"/>
    <property type="evidence" value="ECO:0000318"/>
    <property type="project" value="GO_Central"/>
</dbReference>
<evidence type="ECO:0000256" key="2">
    <source>
        <dbReference type="SAM" id="Phobius"/>
    </source>
</evidence>
<evidence type="ECO:0000313" key="3">
    <source>
        <dbReference type="EMBL" id="EAY14594.1"/>
    </source>
</evidence>
<proteinExistence type="predicted"/>
<feature type="compositionally biased region" description="Basic and acidic residues" evidence="1">
    <location>
        <begin position="215"/>
        <end position="231"/>
    </location>
</feature>
<reference evidence="3" key="1">
    <citation type="submission" date="2006-10" db="EMBL/GenBank/DDBJ databases">
        <authorList>
            <person name="Amadeo P."/>
            <person name="Zhao Q."/>
            <person name="Wortman J."/>
            <person name="Fraser-Liggett C."/>
            <person name="Carlton J."/>
        </authorList>
    </citation>
    <scope>NUCLEOTIDE SEQUENCE</scope>
    <source>
        <strain evidence="3">G3</strain>
    </source>
</reference>
<keyword evidence="2" id="KW-1133">Transmembrane helix</keyword>
<dbReference type="AlphaFoldDB" id="A2DYB7"/>
<feature type="compositionally biased region" description="Basic and acidic residues" evidence="1">
    <location>
        <begin position="372"/>
        <end position="394"/>
    </location>
</feature>
<feature type="compositionally biased region" description="Polar residues" evidence="1">
    <location>
        <begin position="202"/>
        <end position="211"/>
    </location>
</feature>
<feature type="region of interest" description="Disordered" evidence="1">
    <location>
        <begin position="182"/>
        <end position="483"/>
    </location>
</feature>
<dbReference type="VEuPathDB" id="TrichDB:TVAG_393210"/>
<organism evidence="3 4">
    <name type="scientific">Trichomonas vaginalis (strain ATCC PRA-98 / G3)</name>
    <dbReference type="NCBI Taxonomy" id="412133"/>
    <lineage>
        <taxon>Eukaryota</taxon>
        <taxon>Metamonada</taxon>
        <taxon>Parabasalia</taxon>
        <taxon>Trichomonadida</taxon>
        <taxon>Trichomonadidae</taxon>
        <taxon>Trichomonas</taxon>
    </lineage>
</organism>
<sequence length="483" mass="54845">MLLAELFRLLKSLLPVIPLFSCLYLLIIYGNSFWNVIAGYCHLILSILWGLSSLFCLWTSIKLYKKRNSRTKGNFVFAVLITISFGLMLIYQTTSQKRQEYISKMQVFLSLDSSSSLNTIFTTVYPATHIQEFFIYRRTLEAHDALLAILMIWIVLTIILEKYSDSIIIFLGEDILPNSIISSHDDEDEKPVEKSETENHTENLPPQNNTPKPAVKPETKPEEKPQNKEVEQQPQNEEEEEEHVEEQKHEEEEEKVQKPPKIITKTISDSDDDKIINQWAGNSPTESKSPTRGRRGGSKTPTPVNPQSPAFSKEEKQSPQPRKKRATPKNADDSIVFATDTDDDTSEKIEFATSDSKQSSDHISFATESEDQPTKLKSDKIDFASESDHKKDSDELIFASESDNKPKPKPKPKPSPKPSPKRPPPKPAKFDDDDSFAALLDEVEDKPPKKQPPKRSPPKPSNQQMRQLDFESDDDLLAGISFD</sequence>
<dbReference type="STRING" id="5722.A2DYB7"/>
<feature type="transmembrane region" description="Helical" evidence="2">
    <location>
        <begin position="37"/>
        <end position="61"/>
    </location>
</feature>
<keyword evidence="2" id="KW-0812">Transmembrane</keyword>
<feature type="transmembrane region" description="Helical" evidence="2">
    <location>
        <begin position="73"/>
        <end position="91"/>
    </location>
</feature>
<dbReference type="VEuPathDB" id="TrichDB:TVAGG3_0281750"/>
<feature type="compositionally biased region" description="Polar residues" evidence="1">
    <location>
        <begin position="279"/>
        <end position="290"/>
    </location>
</feature>
<dbReference type="RefSeq" id="XP_001326817.1">
    <property type="nucleotide sequence ID" value="XM_001326782.1"/>
</dbReference>
<keyword evidence="2" id="KW-0472">Membrane</keyword>
<feature type="compositionally biased region" description="Basic residues" evidence="1">
    <location>
        <begin position="407"/>
        <end position="424"/>
    </location>
</feature>
<dbReference type="Proteomes" id="UP000001542">
    <property type="component" value="Unassembled WGS sequence"/>
</dbReference>
<dbReference type="GO" id="GO:0051015">
    <property type="term" value="F:actin filament binding"/>
    <property type="evidence" value="ECO:0000318"/>
    <property type="project" value="GO_Central"/>
</dbReference>
<dbReference type="KEGG" id="tva:4772586"/>
<feature type="transmembrane region" description="Helical" evidence="2">
    <location>
        <begin position="12"/>
        <end position="31"/>
    </location>
</feature>
<reference evidence="3" key="2">
    <citation type="journal article" date="2007" name="Science">
        <title>Draft genome sequence of the sexually transmitted pathogen Trichomonas vaginalis.</title>
        <authorList>
            <person name="Carlton J.M."/>
            <person name="Hirt R.P."/>
            <person name="Silva J.C."/>
            <person name="Delcher A.L."/>
            <person name="Schatz M."/>
            <person name="Zhao Q."/>
            <person name="Wortman J.R."/>
            <person name="Bidwell S.L."/>
            <person name="Alsmark U.C.M."/>
            <person name="Besteiro S."/>
            <person name="Sicheritz-Ponten T."/>
            <person name="Noel C.J."/>
            <person name="Dacks J.B."/>
            <person name="Foster P.G."/>
            <person name="Simillion C."/>
            <person name="Van de Peer Y."/>
            <person name="Miranda-Saavedra D."/>
            <person name="Barton G.J."/>
            <person name="Westrop G.D."/>
            <person name="Mueller S."/>
            <person name="Dessi D."/>
            <person name="Fiori P.L."/>
            <person name="Ren Q."/>
            <person name="Paulsen I."/>
            <person name="Zhang H."/>
            <person name="Bastida-Corcuera F.D."/>
            <person name="Simoes-Barbosa A."/>
            <person name="Brown M.T."/>
            <person name="Hayes R.D."/>
            <person name="Mukherjee M."/>
            <person name="Okumura C.Y."/>
            <person name="Schneider R."/>
            <person name="Smith A.J."/>
            <person name="Vanacova S."/>
            <person name="Villalvazo M."/>
            <person name="Haas B.J."/>
            <person name="Pertea M."/>
            <person name="Feldblyum T.V."/>
            <person name="Utterback T.R."/>
            <person name="Shu C.L."/>
            <person name="Osoegawa K."/>
            <person name="de Jong P.J."/>
            <person name="Hrdy I."/>
            <person name="Horvathova L."/>
            <person name="Zubacova Z."/>
            <person name="Dolezal P."/>
            <person name="Malik S.B."/>
            <person name="Logsdon J.M. Jr."/>
            <person name="Henze K."/>
            <person name="Gupta A."/>
            <person name="Wang C.C."/>
            <person name="Dunne R.L."/>
            <person name="Upcroft J.A."/>
            <person name="Upcroft P."/>
            <person name="White O."/>
            <person name="Salzberg S.L."/>
            <person name="Tang P."/>
            <person name="Chiu C.-H."/>
            <person name="Lee Y.-S."/>
            <person name="Embley T.M."/>
            <person name="Coombs G.H."/>
            <person name="Mottram J.C."/>
            <person name="Tachezy J."/>
            <person name="Fraser-Liggett C.M."/>
            <person name="Johnson P.J."/>
        </authorList>
    </citation>
    <scope>NUCLEOTIDE SEQUENCE [LARGE SCALE GENOMIC DNA]</scope>
    <source>
        <strain evidence="3">G3</strain>
    </source>
</reference>
<gene>
    <name evidence="3" type="ORF">TVAG_393210</name>
</gene>
<name>A2DYB7_TRIV3</name>
<dbReference type="GO" id="GO:0030036">
    <property type="term" value="P:actin cytoskeleton organization"/>
    <property type="evidence" value="ECO:0000318"/>
    <property type="project" value="GO_Central"/>
</dbReference>
<dbReference type="EMBL" id="DS113268">
    <property type="protein sequence ID" value="EAY14594.1"/>
    <property type="molecule type" value="Genomic_DNA"/>
</dbReference>
<keyword evidence="4" id="KW-1185">Reference proteome</keyword>
<feature type="compositionally biased region" description="Basic and acidic residues" evidence="1">
    <location>
        <begin position="191"/>
        <end position="201"/>
    </location>
</feature>
<evidence type="ECO:0000313" key="4">
    <source>
        <dbReference type="Proteomes" id="UP000001542"/>
    </source>
</evidence>
<evidence type="ECO:0000256" key="1">
    <source>
        <dbReference type="SAM" id="MobiDB-lite"/>
    </source>
</evidence>
<protein>
    <submittedName>
        <fullName evidence="3">Uncharacterized protein</fullName>
    </submittedName>
</protein>
<accession>A2DYB7</accession>
<feature type="compositionally biased region" description="Polar residues" evidence="1">
    <location>
        <begin position="299"/>
        <end position="310"/>
    </location>
</feature>
<dbReference type="InParanoid" id="A2DYB7"/>
<dbReference type="SMR" id="A2DYB7"/>